<reference evidence="1" key="1">
    <citation type="submission" date="2022-09" db="EMBL/GenBank/DDBJ databases">
        <title>Aureispira anguillicida sp. nov., isolated from Leptocephalus of Japanese eel Anguilla japonica.</title>
        <authorList>
            <person name="Yuasa K."/>
            <person name="Mekata T."/>
            <person name="Ikunari K."/>
        </authorList>
    </citation>
    <scope>NUCLEOTIDE SEQUENCE</scope>
    <source>
        <strain evidence="1">EL160426</strain>
    </source>
</reference>
<protein>
    <submittedName>
        <fullName evidence="1">Uncharacterized protein</fullName>
    </submittedName>
</protein>
<evidence type="ECO:0000313" key="1">
    <source>
        <dbReference type="EMBL" id="BDS13521.1"/>
    </source>
</evidence>
<keyword evidence="2" id="KW-1185">Reference proteome</keyword>
<dbReference type="AlphaFoldDB" id="A0A916DUN5"/>
<organism evidence="1 2">
    <name type="scientific">Aureispira anguillae</name>
    <dbReference type="NCBI Taxonomy" id="2864201"/>
    <lineage>
        <taxon>Bacteria</taxon>
        <taxon>Pseudomonadati</taxon>
        <taxon>Bacteroidota</taxon>
        <taxon>Saprospiria</taxon>
        <taxon>Saprospirales</taxon>
        <taxon>Saprospiraceae</taxon>
        <taxon>Aureispira</taxon>
    </lineage>
</organism>
<dbReference type="KEGG" id="aup:AsAng_0042600"/>
<name>A0A916DUN5_9BACT</name>
<sequence>MISSCGTVQKINYKNPKKVTLAFYKALGKHDYEQAKRVGTVATQEVLSLLQNLDDLLPEEERAIALAGMEERLKLLKKTTCEIEGELAKCQVCCDELGVLETEVLLLKKVDKQWLVHMTKETLEAN</sequence>
<dbReference type="EMBL" id="AP026867">
    <property type="protein sequence ID" value="BDS13521.1"/>
    <property type="molecule type" value="Genomic_DNA"/>
</dbReference>
<dbReference type="RefSeq" id="WP_264788789.1">
    <property type="nucleotide sequence ID" value="NZ_AP026867.1"/>
</dbReference>
<accession>A0A916DUN5</accession>
<proteinExistence type="predicted"/>
<evidence type="ECO:0000313" key="2">
    <source>
        <dbReference type="Proteomes" id="UP001060919"/>
    </source>
</evidence>
<dbReference type="Proteomes" id="UP001060919">
    <property type="component" value="Chromosome"/>
</dbReference>
<gene>
    <name evidence="1" type="ORF">AsAng_0042600</name>
</gene>